<keyword evidence="1" id="KW-0863">Zinc-finger</keyword>
<accession>A0A4Q9MYL0</accession>
<dbReference type="Pfam" id="PF25540">
    <property type="entry name" value="DUF7923"/>
    <property type="match status" value="1"/>
</dbReference>
<dbReference type="OrthoDB" id="2270193at2759"/>
<reference evidence="4" key="1">
    <citation type="submission" date="2019-01" db="EMBL/GenBank/DDBJ databases">
        <title>Draft genome sequences of three monokaryotic isolates of the white-rot basidiomycete fungus Dichomitus squalens.</title>
        <authorList>
            <consortium name="DOE Joint Genome Institute"/>
            <person name="Lopez S.C."/>
            <person name="Andreopoulos B."/>
            <person name="Pangilinan J."/>
            <person name="Lipzen A."/>
            <person name="Riley R."/>
            <person name="Ahrendt S."/>
            <person name="Ng V."/>
            <person name="Barry K."/>
            <person name="Daum C."/>
            <person name="Grigoriev I.V."/>
            <person name="Hilden K.S."/>
            <person name="Makela M.R."/>
            <person name="de Vries R.P."/>
        </authorList>
    </citation>
    <scope>NUCLEOTIDE SEQUENCE [LARGE SCALE GENOMIC DNA]</scope>
    <source>
        <strain evidence="4">OM18370.1</strain>
    </source>
</reference>
<dbReference type="PANTHER" id="PTHR37543:SF1">
    <property type="entry name" value="CCCH ZINC FINGER DNA BINDING PROTEIN (AFU_ORTHOLOGUE AFUA_5G12760)"/>
    <property type="match status" value="1"/>
</dbReference>
<dbReference type="PANTHER" id="PTHR37543">
    <property type="entry name" value="CCCH ZINC FINGER DNA BINDING PROTEIN (AFU_ORTHOLOGUE AFUA_5G12760)"/>
    <property type="match status" value="1"/>
</dbReference>
<name>A0A4Q9MYL0_9APHY</name>
<dbReference type="AlphaFoldDB" id="A0A4Q9MYL0"/>
<feature type="domain" description="C3H1-type" evidence="3">
    <location>
        <begin position="334"/>
        <end position="360"/>
    </location>
</feature>
<dbReference type="GO" id="GO:0008270">
    <property type="term" value="F:zinc ion binding"/>
    <property type="evidence" value="ECO:0007669"/>
    <property type="project" value="UniProtKB-KW"/>
</dbReference>
<gene>
    <name evidence="4" type="ORF">BD311DRAFT_652898</name>
</gene>
<dbReference type="InterPro" id="IPR000571">
    <property type="entry name" value="Znf_CCCH"/>
</dbReference>
<protein>
    <recommendedName>
        <fullName evidence="3">C3H1-type domain-containing protein</fullName>
    </recommendedName>
</protein>
<evidence type="ECO:0000256" key="1">
    <source>
        <dbReference type="PROSITE-ProRule" id="PRU00723"/>
    </source>
</evidence>
<dbReference type="Proteomes" id="UP000292957">
    <property type="component" value="Unassembled WGS sequence"/>
</dbReference>
<keyword evidence="1" id="KW-0862">Zinc</keyword>
<evidence type="ECO:0000259" key="3">
    <source>
        <dbReference type="PROSITE" id="PS50103"/>
    </source>
</evidence>
<evidence type="ECO:0000256" key="2">
    <source>
        <dbReference type="SAM" id="Coils"/>
    </source>
</evidence>
<dbReference type="PROSITE" id="PS50103">
    <property type="entry name" value="ZF_C3H1"/>
    <property type="match status" value="1"/>
</dbReference>
<sequence length="449" mass="49461">MAVTTKQLWENAIAHLHDLSNATLFQKAELEARVAELEAELTAVKLAYSNATDMAALDKKAHNAQLSSLTRQISAFSFPQAQDPFVLCVIDGDKLLFHSSLIEQGANGGRQAAQDFTKAVAQELVQQGLTGFERLSFWVTVYLNKKAVAARLMEEGIARPDQFEAFLVGFGQASPRFVIMDAGPGRENTEGKIKEYVKTFIRVPQTLRLFFGGIDDTYFPMYESLMQEDLAGKLVLLQPPMNPTPLVRQMAVRNIRFEGLFSEERLSPIPMRRPGPGLLGISESNLHPHVITNGGLISPQSETQGSISPPPANRTPEGFKHIDPSKVSGPVHCSNPPPCNEHYLMTCSKGANCKYSHEWLLNAEQLDVLARNAKKAPCNYLKNGAWSFLAECWHETHNALGLTCPYGDKCCWGHVCPSGARCFHLSKGKCWFKGEGMHPPTSPSPVEAA</sequence>
<dbReference type="InterPro" id="IPR057683">
    <property type="entry name" value="DUF7923"/>
</dbReference>
<feature type="coiled-coil region" evidence="2">
    <location>
        <begin position="20"/>
        <end position="54"/>
    </location>
</feature>
<evidence type="ECO:0000313" key="4">
    <source>
        <dbReference type="EMBL" id="TBU33200.1"/>
    </source>
</evidence>
<feature type="zinc finger region" description="C3H1-type" evidence="1">
    <location>
        <begin position="334"/>
        <end position="360"/>
    </location>
</feature>
<proteinExistence type="predicted"/>
<dbReference type="EMBL" id="ML143392">
    <property type="protein sequence ID" value="TBU33200.1"/>
    <property type="molecule type" value="Genomic_DNA"/>
</dbReference>
<organism evidence="4">
    <name type="scientific">Dichomitus squalens</name>
    <dbReference type="NCBI Taxonomy" id="114155"/>
    <lineage>
        <taxon>Eukaryota</taxon>
        <taxon>Fungi</taxon>
        <taxon>Dikarya</taxon>
        <taxon>Basidiomycota</taxon>
        <taxon>Agaricomycotina</taxon>
        <taxon>Agaricomycetes</taxon>
        <taxon>Polyporales</taxon>
        <taxon>Polyporaceae</taxon>
        <taxon>Dichomitus</taxon>
    </lineage>
</organism>
<keyword evidence="1" id="KW-0479">Metal-binding</keyword>
<keyword evidence="2" id="KW-0175">Coiled coil</keyword>